<sequence>MWRRAVSSHLKTVAAAAAAACPSASRTSPLRFKSYIYPSVSACILSRYFASESADTSVKMSVEDINPIATGHEREELEAELQGRKILEDVNNPVGPFGTKVCSFHNQTFVKFGQLSSYI</sequence>
<evidence type="ECO:0000313" key="1">
    <source>
        <dbReference type="EMBL" id="GKV35607.1"/>
    </source>
</evidence>
<reference evidence="1 2" key="1">
    <citation type="journal article" date="2021" name="Commun. Biol.">
        <title>The genome of Shorea leprosula (Dipterocarpaceae) highlights the ecological relevance of drought in aseasonal tropical rainforests.</title>
        <authorList>
            <person name="Ng K.K.S."/>
            <person name="Kobayashi M.J."/>
            <person name="Fawcett J.A."/>
            <person name="Hatakeyama M."/>
            <person name="Paape T."/>
            <person name="Ng C.H."/>
            <person name="Ang C.C."/>
            <person name="Tnah L.H."/>
            <person name="Lee C.T."/>
            <person name="Nishiyama T."/>
            <person name="Sese J."/>
            <person name="O'Brien M.J."/>
            <person name="Copetti D."/>
            <person name="Mohd Noor M.I."/>
            <person name="Ong R.C."/>
            <person name="Putra M."/>
            <person name="Sireger I.Z."/>
            <person name="Indrioko S."/>
            <person name="Kosugi Y."/>
            <person name="Izuno A."/>
            <person name="Isagi Y."/>
            <person name="Lee S.L."/>
            <person name="Shimizu K.K."/>
        </authorList>
    </citation>
    <scope>NUCLEOTIDE SEQUENCE [LARGE SCALE GENOMIC DNA]</scope>
    <source>
        <strain evidence="1">214</strain>
    </source>
</reference>
<dbReference type="Proteomes" id="UP001054252">
    <property type="component" value="Unassembled WGS sequence"/>
</dbReference>
<dbReference type="EMBL" id="BPVZ01000112">
    <property type="protein sequence ID" value="GKV35607.1"/>
    <property type="molecule type" value="Genomic_DNA"/>
</dbReference>
<gene>
    <name evidence="1" type="ORF">SLEP1_g43853</name>
</gene>
<proteinExistence type="predicted"/>
<dbReference type="GO" id="GO:0006123">
    <property type="term" value="P:mitochondrial electron transport, cytochrome c to oxygen"/>
    <property type="evidence" value="ECO:0007669"/>
    <property type="project" value="InterPro"/>
</dbReference>
<evidence type="ECO:0000313" key="2">
    <source>
        <dbReference type="Proteomes" id="UP001054252"/>
    </source>
</evidence>
<accession>A0AAV5LG17</accession>
<dbReference type="AlphaFoldDB" id="A0AAV5LG17"/>
<dbReference type="GO" id="GO:0005740">
    <property type="term" value="C:mitochondrial envelope"/>
    <property type="evidence" value="ECO:0007669"/>
    <property type="project" value="InterPro"/>
</dbReference>
<dbReference type="PANTHER" id="PTHR10122:SF0">
    <property type="entry name" value="CYTOCHROME C OXIDASE SUBUNIT 5B, ISOFORM A-RELATED"/>
    <property type="match status" value="1"/>
</dbReference>
<dbReference type="PANTHER" id="PTHR10122">
    <property type="entry name" value="CYTOCHROME C OXIDASE SUBUNIT 5B, MITOCHONDRIAL"/>
    <property type="match status" value="1"/>
</dbReference>
<comment type="caution">
    <text evidence="1">The sequence shown here is derived from an EMBL/GenBank/DDBJ whole genome shotgun (WGS) entry which is preliminary data.</text>
</comment>
<protein>
    <submittedName>
        <fullName evidence="1">Uncharacterized protein</fullName>
    </submittedName>
</protein>
<dbReference type="InterPro" id="IPR002124">
    <property type="entry name" value="Cyt_c_oxidase_su5b"/>
</dbReference>
<keyword evidence="2" id="KW-1185">Reference proteome</keyword>
<organism evidence="1 2">
    <name type="scientific">Rubroshorea leprosula</name>
    <dbReference type="NCBI Taxonomy" id="152421"/>
    <lineage>
        <taxon>Eukaryota</taxon>
        <taxon>Viridiplantae</taxon>
        <taxon>Streptophyta</taxon>
        <taxon>Embryophyta</taxon>
        <taxon>Tracheophyta</taxon>
        <taxon>Spermatophyta</taxon>
        <taxon>Magnoliopsida</taxon>
        <taxon>eudicotyledons</taxon>
        <taxon>Gunneridae</taxon>
        <taxon>Pentapetalae</taxon>
        <taxon>rosids</taxon>
        <taxon>malvids</taxon>
        <taxon>Malvales</taxon>
        <taxon>Dipterocarpaceae</taxon>
        <taxon>Rubroshorea</taxon>
    </lineage>
</organism>
<name>A0AAV5LG17_9ROSI</name>